<comment type="domain">
    <text evidence="3">The main chain amide nitrogen atoms of the second glycine and its adjacent residue in the HGGXW motif define the oxyanion hole, and stabilize the oxyanion that forms during the nucleophilic attack by the catalytic serine during substrate cleavage.</text>
</comment>
<evidence type="ECO:0000259" key="4">
    <source>
        <dbReference type="Pfam" id="PF07859"/>
    </source>
</evidence>
<keyword evidence="2 3" id="KW-0823">Tryptophan catabolism</keyword>
<evidence type="ECO:0000313" key="6">
    <source>
        <dbReference type="Proteomes" id="UP000557566"/>
    </source>
</evidence>
<dbReference type="Pfam" id="PF07859">
    <property type="entry name" value="Abhydrolase_3"/>
    <property type="match status" value="1"/>
</dbReference>
<keyword evidence="1 3" id="KW-0378">Hydrolase</keyword>
<reference evidence="5 6" key="1">
    <citation type="journal article" date="2020" name="Genome Biol. Evol.">
        <title>A new high-quality draft genome assembly of the Chinese cordyceps Ophiocordyceps sinensis.</title>
        <authorList>
            <person name="Shu R."/>
            <person name="Zhang J."/>
            <person name="Meng Q."/>
            <person name="Zhang H."/>
            <person name="Zhou G."/>
            <person name="Li M."/>
            <person name="Wu P."/>
            <person name="Zhao Y."/>
            <person name="Chen C."/>
            <person name="Qin Q."/>
        </authorList>
    </citation>
    <scope>NUCLEOTIDE SEQUENCE [LARGE SCALE GENOMIC DNA]</scope>
    <source>
        <strain evidence="5 6">IOZ07</strain>
    </source>
</reference>
<dbReference type="GO" id="GO:0019441">
    <property type="term" value="P:L-tryptophan catabolic process to kynurenine"/>
    <property type="evidence" value="ECO:0007669"/>
    <property type="project" value="UniProtKB-UniRule"/>
</dbReference>
<evidence type="ECO:0000256" key="2">
    <source>
        <dbReference type="ARBA" id="ARBA00023079"/>
    </source>
</evidence>
<dbReference type="InterPro" id="IPR029058">
    <property type="entry name" value="AB_hydrolase_fold"/>
</dbReference>
<evidence type="ECO:0000313" key="5">
    <source>
        <dbReference type="EMBL" id="KAF4509658.1"/>
    </source>
</evidence>
<dbReference type="OrthoDB" id="420264at2759"/>
<feature type="active site" evidence="3">
    <location>
        <position position="252"/>
    </location>
</feature>
<sequence>MESAVARDLDFTCRQYGDNVLQRVGVWEFKAREFEARELEAREPSSSRPWIVFIHGGAWRDPRNTLHDFAPSMTHLLGGRAAIRGFASIDYRLSPNDAYPQDPVDTPASELRVARHPDHVADVRAALGLLAAEHRLADDGYILVGHSAGATLALQLLMGHGDEGTSQGEQQQQRCPVPLPAAIVGISGIYDLVGINARYGGTYAGFISAAFGRQDDGGGDGWRAASPACFEGSFRERWPGDPLALLAHSPQDTLVDAAETDAMAAKLMADGVSVSVIKDISGEHDFVWQDGEQVARLVGEALALLSPGCFFFAKGN</sequence>
<dbReference type="AlphaFoldDB" id="A0A8H4V6D4"/>
<comment type="pathway">
    <text evidence="3">Amino-acid degradation; L-tryptophan degradation via kynurenine pathway; L-kynurenine from L-tryptophan: step 2/2.</text>
</comment>
<dbReference type="EMBL" id="JAAVMX010000004">
    <property type="protein sequence ID" value="KAF4509658.1"/>
    <property type="molecule type" value="Genomic_DNA"/>
</dbReference>
<dbReference type="EC" id="3.5.1.9" evidence="3"/>
<dbReference type="HAMAP" id="MF_03014">
    <property type="entry name" value="KFase"/>
    <property type="match status" value="1"/>
</dbReference>
<dbReference type="Proteomes" id="UP000557566">
    <property type="component" value="Unassembled WGS sequence"/>
</dbReference>
<dbReference type="InterPro" id="IPR050300">
    <property type="entry name" value="GDXG_lipolytic_enzyme"/>
</dbReference>
<feature type="active site" description="Nucleophile" evidence="3">
    <location>
        <position position="147"/>
    </location>
</feature>
<dbReference type="Gene3D" id="3.40.50.1820">
    <property type="entry name" value="alpha/beta hydrolase"/>
    <property type="match status" value="1"/>
</dbReference>
<evidence type="ECO:0000256" key="3">
    <source>
        <dbReference type="HAMAP-Rule" id="MF_03014"/>
    </source>
</evidence>
<dbReference type="PANTHER" id="PTHR48081">
    <property type="entry name" value="AB HYDROLASE SUPERFAMILY PROTEIN C4A8.06C"/>
    <property type="match status" value="1"/>
</dbReference>
<dbReference type="GO" id="GO:0034354">
    <property type="term" value="P:'de novo' NAD+ biosynthetic process from L-tryptophan"/>
    <property type="evidence" value="ECO:0007669"/>
    <property type="project" value="UniProtKB-UniRule"/>
</dbReference>
<keyword evidence="6" id="KW-1185">Reference proteome</keyword>
<accession>A0A8H4V6D4</accession>
<comment type="subunit">
    <text evidence="3">Homodimer.</text>
</comment>
<dbReference type="PANTHER" id="PTHR48081:SF33">
    <property type="entry name" value="KYNURENINE FORMAMIDASE"/>
    <property type="match status" value="1"/>
</dbReference>
<gene>
    <name evidence="5" type="ORF">G6O67_003805</name>
</gene>
<feature type="active site" evidence="3">
    <location>
        <position position="284"/>
    </location>
</feature>
<dbReference type="InterPro" id="IPR027519">
    <property type="entry name" value="KFase_ver/fungi-typ"/>
</dbReference>
<comment type="similarity">
    <text evidence="3">Belongs to the kynurenine formamidase family.</text>
</comment>
<feature type="domain" description="Alpha/beta hydrolase fold-3" evidence="4">
    <location>
        <begin position="51"/>
        <end position="287"/>
    </location>
</feature>
<organism evidence="5 6">
    <name type="scientific">Ophiocordyceps sinensis</name>
    <dbReference type="NCBI Taxonomy" id="72228"/>
    <lineage>
        <taxon>Eukaryota</taxon>
        <taxon>Fungi</taxon>
        <taxon>Dikarya</taxon>
        <taxon>Ascomycota</taxon>
        <taxon>Pezizomycotina</taxon>
        <taxon>Sordariomycetes</taxon>
        <taxon>Hypocreomycetidae</taxon>
        <taxon>Hypocreales</taxon>
        <taxon>Ophiocordycipitaceae</taxon>
        <taxon>Ophiocordyceps</taxon>
    </lineage>
</organism>
<dbReference type="UniPathway" id="UPA00333">
    <property type="reaction ID" value="UER00454"/>
</dbReference>
<dbReference type="InterPro" id="IPR013094">
    <property type="entry name" value="AB_hydrolase_3"/>
</dbReference>
<feature type="short sequence motif" description="HGGXW" evidence="3">
    <location>
        <begin position="55"/>
        <end position="59"/>
    </location>
</feature>
<dbReference type="SUPFAM" id="SSF53474">
    <property type="entry name" value="alpha/beta-Hydrolases"/>
    <property type="match status" value="1"/>
</dbReference>
<proteinExistence type="inferred from homology"/>
<protein>
    <recommendedName>
        <fullName evidence="3">Kynurenine formamidase</fullName>
        <shortName evidence="3">KFA</shortName>
        <shortName evidence="3">KFase</shortName>
        <ecNumber evidence="3">3.5.1.9</ecNumber>
    </recommendedName>
    <alternativeName>
        <fullName evidence="3">Arylformamidase</fullName>
    </alternativeName>
    <alternativeName>
        <fullName evidence="3">N-formylkynurenine formamidase</fullName>
        <shortName evidence="3">FKF</shortName>
    </alternativeName>
</protein>
<comment type="caution">
    <text evidence="5">The sequence shown here is derived from an EMBL/GenBank/DDBJ whole genome shotgun (WGS) entry which is preliminary data.</text>
</comment>
<comment type="catalytic activity">
    <reaction evidence="3">
        <text>N-formyl-L-kynurenine + H2O = L-kynurenine + formate + H(+)</text>
        <dbReference type="Rhea" id="RHEA:13009"/>
        <dbReference type="ChEBI" id="CHEBI:15377"/>
        <dbReference type="ChEBI" id="CHEBI:15378"/>
        <dbReference type="ChEBI" id="CHEBI:15740"/>
        <dbReference type="ChEBI" id="CHEBI:57959"/>
        <dbReference type="ChEBI" id="CHEBI:58629"/>
        <dbReference type="EC" id="3.5.1.9"/>
    </reaction>
</comment>
<dbReference type="GO" id="GO:0004061">
    <property type="term" value="F:arylformamidase activity"/>
    <property type="evidence" value="ECO:0007669"/>
    <property type="project" value="UniProtKB-UniRule"/>
</dbReference>
<name>A0A8H4V6D4_9HYPO</name>
<comment type="function">
    <text evidence="3">Catalyzes the hydrolysis of N-formyl-L-kynurenine to L-kynurenine, the second step in the kynurenine pathway of tryptophan degradation. Kynurenine may be further oxidized to nicotinic acid, NAD(H) and NADP(H). Required for elimination of toxic metabolites.</text>
</comment>
<evidence type="ECO:0000256" key="1">
    <source>
        <dbReference type="ARBA" id="ARBA00022801"/>
    </source>
</evidence>